<organism evidence="1 2">
    <name type="scientific">Bacteriophage Phobos</name>
    <dbReference type="NCBI Taxonomy" id="2662138"/>
    <lineage>
        <taxon>Viruses</taxon>
        <taxon>Duplodnaviria</taxon>
        <taxon>Heunggongvirae</taxon>
        <taxon>Uroviricota</taxon>
        <taxon>Caudoviricetes</taxon>
        <taxon>Casjensviridae</taxon>
        <taxon>Phobosvirus</taxon>
        <taxon>Phobosvirus phobos</taxon>
    </lineage>
</organism>
<protein>
    <recommendedName>
        <fullName evidence="3">Tail fiber protein</fullName>
    </recommendedName>
</protein>
<dbReference type="EMBL" id="MN478374">
    <property type="protein sequence ID" value="QGH45008.1"/>
    <property type="molecule type" value="Genomic_DNA"/>
</dbReference>
<dbReference type="RefSeq" id="YP_009997791.1">
    <property type="nucleotide sequence ID" value="NC_052977.1"/>
</dbReference>
<dbReference type="GeneID" id="62680309"/>
<dbReference type="Pfam" id="PF10983">
    <property type="entry name" value="DUF2793"/>
    <property type="match status" value="1"/>
</dbReference>
<dbReference type="InterPro" id="IPR021251">
    <property type="entry name" value="DUF2793"/>
</dbReference>
<evidence type="ECO:0008006" key="3">
    <source>
        <dbReference type="Google" id="ProtNLM"/>
    </source>
</evidence>
<name>A0A5Q2U9A5_9CAUD</name>
<dbReference type="KEGG" id="vg:62680309"/>
<keyword evidence="2" id="KW-1185">Reference proteome</keyword>
<dbReference type="Proteomes" id="UP000383418">
    <property type="component" value="Segment"/>
</dbReference>
<reference evidence="1 2" key="1">
    <citation type="submission" date="2019-09" db="EMBL/GenBank/DDBJ databases">
        <title>Phages that infect the bacterial plant pathogen.</title>
        <authorList>
            <person name="Lightbourn L."/>
            <person name="Amarillas L."/>
            <person name="Estrada M."/>
            <person name="Leon R."/>
            <person name="Figueroa L."/>
        </authorList>
    </citation>
    <scope>NUCLEOTIDE SEQUENCE [LARGE SCALE GENOMIC DNA]</scope>
</reference>
<proteinExistence type="predicted"/>
<accession>A0A5Q2U9A5</accession>
<sequence>MAKRTLPGILKLIGFWPLGSNGWNDEMDANLFRLSVLAQCTVESRTKAVSGFEQGKVYIVPANAESNANYIAAHDGDQWRFIAPDDGLLVTVLDEAIVLRRKWGAWMDAFYDRSNAVGTVTLDSEGKPTGALFERVSGTLGRAEKRASGFCDQIVSATVPTGDAAWSVNLPVPLKTGVPAVAQATARGGMAPVEAWVEPDFPGSVYLKVVGTLPEGTVVDVRVTGELP</sequence>
<evidence type="ECO:0000313" key="1">
    <source>
        <dbReference type="EMBL" id="QGH45008.1"/>
    </source>
</evidence>
<evidence type="ECO:0000313" key="2">
    <source>
        <dbReference type="Proteomes" id="UP000383418"/>
    </source>
</evidence>